<feature type="domain" description="F-box" evidence="2">
    <location>
        <begin position="10"/>
        <end position="50"/>
    </location>
</feature>
<accession>A0A3N4L4C6</accession>
<dbReference type="SUPFAM" id="SSF81383">
    <property type="entry name" value="F-box domain"/>
    <property type="match status" value="1"/>
</dbReference>
<protein>
    <recommendedName>
        <fullName evidence="2">F-box domain-containing protein</fullName>
    </recommendedName>
</protein>
<evidence type="ECO:0000259" key="2">
    <source>
        <dbReference type="SMART" id="SM00256"/>
    </source>
</evidence>
<dbReference type="EMBL" id="ML119105">
    <property type="protein sequence ID" value="RPB17683.1"/>
    <property type="molecule type" value="Genomic_DNA"/>
</dbReference>
<proteinExistence type="predicted"/>
<sequence>MGRTDPFRKLNIHELAIIAELLPPIDIIRLRRVSRTWNNILSSEYICKVALQAHFPRSKETKRLHEMNATTIVPTRPGFKIIKEEVIKEEEDGEEPPKKVARGKGKSKMKRRPSMSHELRSISGSPKKVAANRGLSEVCLSFSRATFRLHARAIAKPTKVHKYRLHHICDRGFTSTAGYLFWCESNRKIWQQKIGEGISGRRGLKLGSVGNRIAHVHQITAVENVPGRNGSGLVVLLFREVLTWGLEMAALDYETDEVVWKVSLADNPNSLQRTRGWVHYLTQTQMPTVPGPNGVITQEYRYMLVVHCILTGKMLSRTVLSDSWPTQKRPGYPNFLPEPPGAYTVFPTSNLRKGKPEKMVVAFEDRGSKIPGEEVPKKAAYKVLVYSLANDSGEDATLLKDIELERSGIGIGTNLLEKSIRMEFSSDPSPQKGYPNLLLIESTSHPHVIPPKTRNANEKLEYPTLSVWTLETLNFDILEVRRYQSKYADDEMRPIIENRPTIESREGFHYGPMAEYTRMEALNVDSGISWVIYDENKSPEKTSTISDLSGSDDESDDDSEASFPVIRAWNHFPTGPGTKTPVTARIDTVGYEEVPEGGWTGPWLENPKEETPLATRNLKRKRESISMDRPGTASSNSSSSVNSLASSATTPSTFFAGDSLPAISSTPSTSPPPPRERWFRQTSRHKLQQPEIMRRRRRQNLGEEEEDWGLMSVKTNPTIFLGGSGGGKIGGMGGLDTDEDGRYLVVLTRIKGLSSMALCLDFEPEW</sequence>
<reference evidence="3 4" key="1">
    <citation type="journal article" date="2018" name="Nat. Ecol. Evol.">
        <title>Pezizomycetes genomes reveal the molecular basis of ectomycorrhizal truffle lifestyle.</title>
        <authorList>
            <person name="Murat C."/>
            <person name="Payen T."/>
            <person name="Noel B."/>
            <person name="Kuo A."/>
            <person name="Morin E."/>
            <person name="Chen J."/>
            <person name="Kohler A."/>
            <person name="Krizsan K."/>
            <person name="Balestrini R."/>
            <person name="Da Silva C."/>
            <person name="Montanini B."/>
            <person name="Hainaut M."/>
            <person name="Levati E."/>
            <person name="Barry K.W."/>
            <person name="Belfiori B."/>
            <person name="Cichocki N."/>
            <person name="Clum A."/>
            <person name="Dockter R.B."/>
            <person name="Fauchery L."/>
            <person name="Guy J."/>
            <person name="Iotti M."/>
            <person name="Le Tacon F."/>
            <person name="Lindquist E.A."/>
            <person name="Lipzen A."/>
            <person name="Malagnac F."/>
            <person name="Mello A."/>
            <person name="Molinier V."/>
            <person name="Miyauchi S."/>
            <person name="Poulain J."/>
            <person name="Riccioni C."/>
            <person name="Rubini A."/>
            <person name="Sitrit Y."/>
            <person name="Splivallo R."/>
            <person name="Traeger S."/>
            <person name="Wang M."/>
            <person name="Zifcakova L."/>
            <person name="Wipf D."/>
            <person name="Zambonelli A."/>
            <person name="Paolocci F."/>
            <person name="Nowrousian M."/>
            <person name="Ottonello S."/>
            <person name="Baldrian P."/>
            <person name="Spatafora J.W."/>
            <person name="Henrissat B."/>
            <person name="Nagy L.G."/>
            <person name="Aury J.M."/>
            <person name="Wincker P."/>
            <person name="Grigoriev I.V."/>
            <person name="Bonfante P."/>
            <person name="Martin F.M."/>
        </authorList>
    </citation>
    <scope>NUCLEOTIDE SEQUENCE [LARGE SCALE GENOMIC DNA]</scope>
    <source>
        <strain evidence="3 4">CCBAS932</strain>
    </source>
</reference>
<feature type="region of interest" description="Disordered" evidence="1">
    <location>
        <begin position="540"/>
        <end position="560"/>
    </location>
</feature>
<dbReference type="InterPro" id="IPR001810">
    <property type="entry name" value="F-box_dom"/>
</dbReference>
<dbReference type="AlphaFoldDB" id="A0A3N4L4C6"/>
<dbReference type="CDD" id="cd09917">
    <property type="entry name" value="F-box_SF"/>
    <property type="match status" value="1"/>
</dbReference>
<name>A0A3N4L4C6_9PEZI</name>
<gene>
    <name evidence="3" type="ORF">P167DRAFT_569418</name>
</gene>
<keyword evidence="4" id="KW-1185">Reference proteome</keyword>
<dbReference type="InterPro" id="IPR036047">
    <property type="entry name" value="F-box-like_dom_sf"/>
</dbReference>
<feature type="region of interest" description="Disordered" evidence="1">
    <location>
        <begin position="593"/>
        <end position="697"/>
    </location>
</feature>
<evidence type="ECO:0000313" key="3">
    <source>
        <dbReference type="EMBL" id="RPB17683.1"/>
    </source>
</evidence>
<feature type="region of interest" description="Disordered" evidence="1">
    <location>
        <begin position="88"/>
        <end position="126"/>
    </location>
</feature>
<dbReference type="InParanoid" id="A0A3N4L4C6"/>
<evidence type="ECO:0000313" key="4">
    <source>
        <dbReference type="Proteomes" id="UP000277580"/>
    </source>
</evidence>
<feature type="compositionally biased region" description="Low complexity" evidence="1">
    <location>
        <begin position="632"/>
        <end position="650"/>
    </location>
</feature>
<dbReference type="SMART" id="SM00256">
    <property type="entry name" value="FBOX"/>
    <property type="match status" value="1"/>
</dbReference>
<evidence type="ECO:0000256" key="1">
    <source>
        <dbReference type="SAM" id="MobiDB-lite"/>
    </source>
</evidence>
<dbReference type="Pfam" id="PF00646">
    <property type="entry name" value="F-box"/>
    <property type="match status" value="1"/>
</dbReference>
<feature type="compositionally biased region" description="Acidic residues" evidence="1">
    <location>
        <begin position="550"/>
        <end position="560"/>
    </location>
</feature>
<dbReference type="Proteomes" id="UP000277580">
    <property type="component" value="Unassembled WGS sequence"/>
</dbReference>
<organism evidence="3 4">
    <name type="scientific">Morchella conica CCBAS932</name>
    <dbReference type="NCBI Taxonomy" id="1392247"/>
    <lineage>
        <taxon>Eukaryota</taxon>
        <taxon>Fungi</taxon>
        <taxon>Dikarya</taxon>
        <taxon>Ascomycota</taxon>
        <taxon>Pezizomycotina</taxon>
        <taxon>Pezizomycetes</taxon>
        <taxon>Pezizales</taxon>
        <taxon>Morchellaceae</taxon>
        <taxon>Morchella</taxon>
    </lineage>
</organism>
<feature type="compositionally biased region" description="Basic residues" evidence="1">
    <location>
        <begin position="99"/>
        <end position="114"/>
    </location>
</feature>
<dbReference type="OrthoDB" id="5334391at2759"/>